<dbReference type="AlphaFoldDB" id="A0A743WVT5"/>
<proteinExistence type="predicted"/>
<dbReference type="InterPro" id="IPR028964">
    <property type="entry name" value="Imm8"/>
</dbReference>
<protein>
    <submittedName>
        <fullName evidence="1">Uncharacterized protein</fullName>
    </submittedName>
</protein>
<dbReference type="EMBL" id="DAAUNR010000004">
    <property type="protein sequence ID" value="HAF2309046.1"/>
    <property type="molecule type" value="Genomic_DNA"/>
</dbReference>
<organism evidence="1">
    <name type="scientific">Salmonella enterica</name>
    <name type="common">Salmonella choleraesuis</name>
    <dbReference type="NCBI Taxonomy" id="28901"/>
    <lineage>
        <taxon>Bacteria</taxon>
        <taxon>Pseudomonadati</taxon>
        <taxon>Pseudomonadota</taxon>
        <taxon>Gammaproteobacteria</taxon>
        <taxon>Enterobacterales</taxon>
        <taxon>Enterobacteriaceae</taxon>
        <taxon>Salmonella</taxon>
    </lineage>
</organism>
<gene>
    <name evidence="1" type="ORF">G8M92_002450</name>
</gene>
<name>A0A743WVT5_SALER</name>
<sequence length="113" mass="13554">MSSTMFDPLSEWEPASLEDTYVAVDLCLGMNDGEKGSNYFYVKVATPEALRKRSKNFLISDNRVIVIDYFDYYLLRKVIENILKKCTRENWDESCLVLQRYFSWEYEDYHYEK</sequence>
<comment type="caution">
    <text evidence="1">The sequence shown here is derived from an EMBL/GenBank/DDBJ whole genome shotgun (WGS) entry which is preliminary data.</text>
</comment>
<reference evidence="1" key="1">
    <citation type="journal article" date="2018" name="Genome Biol.">
        <title>SKESA: strategic k-mer extension for scrupulous assemblies.</title>
        <authorList>
            <person name="Souvorov A."/>
            <person name="Agarwala R."/>
            <person name="Lipman D.J."/>
        </authorList>
    </citation>
    <scope>NUCLEOTIDE SEQUENCE</scope>
    <source>
        <strain evidence="1">MA.146 YAT-5</strain>
    </source>
</reference>
<reference evidence="1" key="2">
    <citation type="submission" date="2020-02" db="EMBL/GenBank/DDBJ databases">
        <authorList>
            <consortium name="NCBI Pathogen Detection Project"/>
        </authorList>
    </citation>
    <scope>NUCLEOTIDE SEQUENCE</scope>
    <source>
        <strain evidence="1">MA.146 YAT-5</strain>
    </source>
</reference>
<evidence type="ECO:0000313" key="1">
    <source>
        <dbReference type="EMBL" id="HAF2309046.1"/>
    </source>
</evidence>
<dbReference type="Pfam" id="PF15586">
    <property type="entry name" value="Imm8"/>
    <property type="match status" value="1"/>
</dbReference>
<accession>A0A743WVT5</accession>